<organism evidence="3 4">
    <name type="scientific">Ophiophagus hannah</name>
    <name type="common">King cobra</name>
    <name type="synonym">Naja hannah</name>
    <dbReference type="NCBI Taxonomy" id="8665"/>
    <lineage>
        <taxon>Eukaryota</taxon>
        <taxon>Metazoa</taxon>
        <taxon>Chordata</taxon>
        <taxon>Craniata</taxon>
        <taxon>Vertebrata</taxon>
        <taxon>Euteleostomi</taxon>
        <taxon>Lepidosauria</taxon>
        <taxon>Squamata</taxon>
        <taxon>Bifurcata</taxon>
        <taxon>Unidentata</taxon>
        <taxon>Episquamata</taxon>
        <taxon>Toxicofera</taxon>
        <taxon>Serpentes</taxon>
        <taxon>Colubroidea</taxon>
        <taxon>Elapidae</taxon>
        <taxon>Elapinae</taxon>
        <taxon>Ophiophagus</taxon>
    </lineage>
</organism>
<evidence type="ECO:0000259" key="2">
    <source>
        <dbReference type="Pfam" id="PF00229"/>
    </source>
</evidence>
<feature type="domain" description="THD" evidence="2">
    <location>
        <begin position="17"/>
        <end position="104"/>
    </location>
</feature>
<accession>V8NR10</accession>
<dbReference type="EMBL" id="AZIM01002137">
    <property type="protein sequence ID" value="ETE64714.1"/>
    <property type="molecule type" value="Genomic_DNA"/>
</dbReference>
<dbReference type="OrthoDB" id="6159739at2759"/>
<dbReference type="Proteomes" id="UP000018936">
    <property type="component" value="Unassembled WGS sequence"/>
</dbReference>
<dbReference type="GO" id="GO:0016020">
    <property type="term" value="C:membrane"/>
    <property type="evidence" value="ECO:0007669"/>
    <property type="project" value="InterPro"/>
</dbReference>
<dbReference type="GO" id="GO:0005164">
    <property type="term" value="F:tumor necrosis factor receptor binding"/>
    <property type="evidence" value="ECO:0007669"/>
    <property type="project" value="InterPro"/>
</dbReference>
<dbReference type="Pfam" id="PF00229">
    <property type="entry name" value="TNF"/>
    <property type="match status" value="1"/>
</dbReference>
<dbReference type="InterPro" id="IPR008983">
    <property type="entry name" value="Tumour_necrosis_fac-like_dom"/>
</dbReference>
<sequence length="171" mass="19006">MPGYGKATPNGLGDVEGAFLGPSFEYSAQKLKVKEDGLYCIYAQIHVEPRGNPLKAMNATLYIHHNHESGPALLTITLHLPNHETKSYTNSISQIYRLSSNDILYGTLKGTTEADNDWALKISGIVVNTQAQLYGGDRLRHFHSSNSFNYDGLQRPLGMTPEYLTLKLPRK</sequence>
<comment type="caution">
    <text evidence="3">The sequence shown here is derived from an EMBL/GenBank/DDBJ whole genome shotgun (WGS) entry which is preliminary data.</text>
</comment>
<feature type="non-terminal residue" evidence="3">
    <location>
        <position position="1"/>
    </location>
</feature>
<evidence type="ECO:0000256" key="1">
    <source>
        <dbReference type="ARBA" id="ARBA00008670"/>
    </source>
</evidence>
<dbReference type="GO" id="GO:0006955">
    <property type="term" value="P:immune response"/>
    <property type="evidence" value="ECO:0007669"/>
    <property type="project" value="InterPro"/>
</dbReference>
<dbReference type="SUPFAM" id="SSF49842">
    <property type="entry name" value="TNF-like"/>
    <property type="match status" value="1"/>
</dbReference>
<dbReference type="InterPro" id="IPR006052">
    <property type="entry name" value="TNF_dom"/>
</dbReference>
<keyword evidence="4" id="KW-1185">Reference proteome</keyword>
<comment type="similarity">
    <text evidence="1">Belongs to the tumor necrosis factor family.</text>
</comment>
<dbReference type="AlphaFoldDB" id="V8NR10"/>
<reference evidence="3 4" key="1">
    <citation type="journal article" date="2013" name="Proc. Natl. Acad. Sci. U.S.A.">
        <title>The king cobra genome reveals dynamic gene evolution and adaptation in the snake venom system.</title>
        <authorList>
            <person name="Vonk F.J."/>
            <person name="Casewell N.R."/>
            <person name="Henkel C.V."/>
            <person name="Heimberg A.M."/>
            <person name="Jansen H.J."/>
            <person name="McCleary R.J."/>
            <person name="Kerkkamp H.M."/>
            <person name="Vos R.A."/>
            <person name="Guerreiro I."/>
            <person name="Calvete J.J."/>
            <person name="Wuster W."/>
            <person name="Woods A.E."/>
            <person name="Logan J.M."/>
            <person name="Harrison R.A."/>
            <person name="Castoe T.A."/>
            <person name="de Koning A.P."/>
            <person name="Pollock D.D."/>
            <person name="Yandell M."/>
            <person name="Calderon D."/>
            <person name="Renjifo C."/>
            <person name="Currier R.B."/>
            <person name="Salgado D."/>
            <person name="Pla D."/>
            <person name="Sanz L."/>
            <person name="Hyder A.S."/>
            <person name="Ribeiro J.M."/>
            <person name="Arntzen J.W."/>
            <person name="van den Thillart G.E."/>
            <person name="Boetzer M."/>
            <person name="Pirovano W."/>
            <person name="Dirks R.P."/>
            <person name="Spaink H.P."/>
            <person name="Duboule D."/>
            <person name="McGlinn E."/>
            <person name="Kini R.M."/>
            <person name="Richardson M.K."/>
        </authorList>
    </citation>
    <scope>NUCLEOTIDE SEQUENCE</scope>
    <source>
        <tissue evidence="3">Blood</tissue>
    </source>
</reference>
<evidence type="ECO:0000313" key="3">
    <source>
        <dbReference type="EMBL" id="ETE64714.1"/>
    </source>
</evidence>
<name>V8NR10_OPHHA</name>
<protein>
    <recommendedName>
        <fullName evidence="2">THD domain-containing protein</fullName>
    </recommendedName>
</protein>
<proteinExistence type="inferred from homology"/>
<dbReference type="Gene3D" id="2.60.120.40">
    <property type="match status" value="1"/>
</dbReference>
<evidence type="ECO:0000313" key="4">
    <source>
        <dbReference type="Proteomes" id="UP000018936"/>
    </source>
</evidence>
<gene>
    <name evidence="3" type="ORF">L345_09517</name>
</gene>